<proteinExistence type="predicted"/>
<dbReference type="AlphaFoldDB" id="A0A953HZP0"/>
<dbReference type="Pfam" id="PF12708">
    <property type="entry name" value="Pect-lyase_RHGA_epim"/>
    <property type="match status" value="1"/>
</dbReference>
<evidence type="ECO:0000313" key="4">
    <source>
        <dbReference type="EMBL" id="MBY5959671.1"/>
    </source>
</evidence>
<name>A0A953HZP0_9BACT</name>
<evidence type="ECO:0000313" key="5">
    <source>
        <dbReference type="Proteomes" id="UP000753961"/>
    </source>
</evidence>
<feature type="domain" description="Rhamnogalacturonase A/B/Epimerase-like pectate lyase" evidence="2">
    <location>
        <begin position="27"/>
        <end position="73"/>
    </location>
</feature>
<dbReference type="Gene3D" id="2.160.20.10">
    <property type="entry name" value="Single-stranded right-handed beta-helix, Pectin lyase-like"/>
    <property type="match status" value="4"/>
</dbReference>
<dbReference type="InterPro" id="IPR012334">
    <property type="entry name" value="Pectin_lyas_fold"/>
</dbReference>
<dbReference type="RefSeq" id="WP_222581207.1">
    <property type="nucleotide sequence ID" value="NZ_JAHVHU010000016.1"/>
</dbReference>
<organism evidence="4 5">
    <name type="scientific">Membranihabitans marinus</name>
    <dbReference type="NCBI Taxonomy" id="1227546"/>
    <lineage>
        <taxon>Bacteria</taxon>
        <taxon>Pseudomonadati</taxon>
        <taxon>Bacteroidota</taxon>
        <taxon>Saprospiria</taxon>
        <taxon>Saprospirales</taxon>
        <taxon>Saprospiraceae</taxon>
        <taxon>Membranihabitans</taxon>
    </lineage>
</organism>
<dbReference type="InterPro" id="IPR039448">
    <property type="entry name" value="Beta_helix"/>
</dbReference>
<sequence length="484" mass="52060">MITYFKSARWGSLIICLVLPYVISGANVKDYGARGDGVTDDYEAIMEAARFSTDGVLLFPAGQYRVTRTIRLNLSRVNISKVEGVAGNSTILMEGPGAAVLVEGTHDGTALPATVSKMTWSKEKLFTIEHIEIKGAHPKADGIHLKKLIQPIVSQCLIRRVKNGICFLSRNRNVLLLGNQIYDCDGVGVYLDSVNIHQININDNHISYCKQGGIKIRHSEIRNIQIVGNDIEYNHESASGGPASADIWVDCSKGGSVREGTISGNTIQAIPHPGGANIRLSGRTGDYNKIGLLSITGNHISNQDVNIELDHCRGVSVTGNTFIRGYDRHMIINTSRNVTISGNVFDRNEDYFPESVNALGGIVIGQGRNILLSDNIIEGGGNRNGTIKGAVAITDSREVSVNGCHIQNPEFSGIEVANSVNVQITNSLIQEDKNPGRMSSGIHLRGACPGTRIHANTIGAGKQGAIVNNATGVRIQGTVFTDEK</sequence>
<accession>A0A953HZP0</accession>
<dbReference type="Pfam" id="PF05048">
    <property type="entry name" value="NosD"/>
    <property type="match status" value="1"/>
</dbReference>
<feature type="domain" description="Right handed beta helix" evidence="3">
    <location>
        <begin position="127"/>
        <end position="239"/>
    </location>
</feature>
<evidence type="ECO:0000259" key="2">
    <source>
        <dbReference type="Pfam" id="PF12708"/>
    </source>
</evidence>
<dbReference type="EMBL" id="JAHVHU010000016">
    <property type="protein sequence ID" value="MBY5959671.1"/>
    <property type="molecule type" value="Genomic_DNA"/>
</dbReference>
<dbReference type="InterPro" id="IPR024535">
    <property type="entry name" value="RHGA/B-epi-like_pectate_lyase"/>
</dbReference>
<keyword evidence="5" id="KW-1185">Reference proteome</keyword>
<reference evidence="4" key="1">
    <citation type="submission" date="2021-06" db="EMBL/GenBank/DDBJ databases">
        <title>44 bacteria genomes isolated from Dapeng, Shenzhen.</title>
        <authorList>
            <person name="Zheng W."/>
            <person name="Yu S."/>
            <person name="Huang Y."/>
        </authorList>
    </citation>
    <scope>NUCLEOTIDE SEQUENCE</scope>
    <source>
        <strain evidence="4">DP5N28-2</strain>
    </source>
</reference>
<dbReference type="SUPFAM" id="SSF51126">
    <property type="entry name" value="Pectin lyase-like"/>
    <property type="match status" value="2"/>
</dbReference>
<feature type="domain" description="Periplasmic copper-binding protein NosD beta helix" evidence="1">
    <location>
        <begin position="262"/>
        <end position="467"/>
    </location>
</feature>
<dbReference type="Pfam" id="PF13229">
    <property type="entry name" value="Beta_helix"/>
    <property type="match status" value="1"/>
</dbReference>
<dbReference type="Proteomes" id="UP000753961">
    <property type="component" value="Unassembled WGS sequence"/>
</dbReference>
<dbReference type="InterPro" id="IPR006626">
    <property type="entry name" value="PbH1"/>
</dbReference>
<evidence type="ECO:0000259" key="3">
    <source>
        <dbReference type="Pfam" id="PF13229"/>
    </source>
</evidence>
<comment type="caution">
    <text evidence="4">The sequence shown here is derived from an EMBL/GenBank/DDBJ whole genome shotgun (WGS) entry which is preliminary data.</text>
</comment>
<dbReference type="InterPro" id="IPR007742">
    <property type="entry name" value="NosD_dom"/>
</dbReference>
<dbReference type="SMART" id="SM00710">
    <property type="entry name" value="PbH1"/>
    <property type="match status" value="10"/>
</dbReference>
<dbReference type="InterPro" id="IPR011050">
    <property type="entry name" value="Pectin_lyase_fold/virulence"/>
</dbReference>
<evidence type="ECO:0000259" key="1">
    <source>
        <dbReference type="Pfam" id="PF05048"/>
    </source>
</evidence>
<gene>
    <name evidence="4" type="ORF">KUV50_16070</name>
</gene>
<protein>
    <submittedName>
        <fullName evidence="4">Right-handed parallel beta-helix repeat-containing protein</fullName>
    </submittedName>
</protein>